<name>K0RZB8_THAOC</name>
<keyword evidence="1" id="KW-0732">Signal</keyword>
<accession>K0RZB8</accession>
<keyword evidence="3" id="KW-1185">Reference proteome</keyword>
<dbReference type="AlphaFoldDB" id="K0RZB8"/>
<dbReference type="Proteomes" id="UP000266841">
    <property type="component" value="Unassembled WGS sequence"/>
</dbReference>
<comment type="caution">
    <text evidence="2">The sequence shown here is derived from an EMBL/GenBank/DDBJ whole genome shotgun (WGS) entry which is preliminary data.</text>
</comment>
<proteinExistence type="predicted"/>
<evidence type="ECO:0000256" key="1">
    <source>
        <dbReference type="SAM" id="SignalP"/>
    </source>
</evidence>
<feature type="non-terminal residue" evidence="2">
    <location>
        <position position="1"/>
    </location>
</feature>
<reference evidence="2 3" key="1">
    <citation type="journal article" date="2012" name="Genome Biol.">
        <title>Genome and low-iron response of an oceanic diatom adapted to chronic iron limitation.</title>
        <authorList>
            <person name="Lommer M."/>
            <person name="Specht M."/>
            <person name="Roy A.S."/>
            <person name="Kraemer L."/>
            <person name="Andreson R."/>
            <person name="Gutowska M.A."/>
            <person name="Wolf J."/>
            <person name="Bergner S.V."/>
            <person name="Schilhabel M.B."/>
            <person name="Klostermeier U.C."/>
            <person name="Beiko R.G."/>
            <person name="Rosenstiel P."/>
            <person name="Hippler M."/>
            <person name="Laroche J."/>
        </authorList>
    </citation>
    <scope>NUCLEOTIDE SEQUENCE [LARGE SCALE GENOMIC DNA]</scope>
    <source>
        <strain evidence="2 3">CCMP1005</strain>
    </source>
</reference>
<organism evidence="2 3">
    <name type="scientific">Thalassiosira oceanica</name>
    <name type="common">Marine diatom</name>
    <dbReference type="NCBI Taxonomy" id="159749"/>
    <lineage>
        <taxon>Eukaryota</taxon>
        <taxon>Sar</taxon>
        <taxon>Stramenopiles</taxon>
        <taxon>Ochrophyta</taxon>
        <taxon>Bacillariophyta</taxon>
        <taxon>Coscinodiscophyceae</taxon>
        <taxon>Thalassiosirophycidae</taxon>
        <taxon>Thalassiosirales</taxon>
        <taxon>Thalassiosiraceae</taxon>
        <taxon>Thalassiosira</taxon>
    </lineage>
</organism>
<protein>
    <submittedName>
        <fullName evidence="2">Uncharacterized protein</fullName>
    </submittedName>
</protein>
<feature type="signal peptide" evidence="1">
    <location>
        <begin position="1"/>
        <end position="19"/>
    </location>
</feature>
<evidence type="ECO:0000313" key="3">
    <source>
        <dbReference type="Proteomes" id="UP000266841"/>
    </source>
</evidence>
<evidence type="ECO:0000313" key="2">
    <source>
        <dbReference type="EMBL" id="EJK54136.1"/>
    </source>
</evidence>
<sequence length="94" mass="9646">RRAVVVAVSVAAAAAVLHCRVVEEESLRVLPVDERRARAGALAGVDRSLRTGRGGEGVPAGVARGVEVVPPLVVVAVQRVLCGGRDRCLEGGEA</sequence>
<dbReference type="EMBL" id="AGNL01036309">
    <property type="protein sequence ID" value="EJK54136.1"/>
    <property type="molecule type" value="Genomic_DNA"/>
</dbReference>
<feature type="chain" id="PRO_5003836688" evidence="1">
    <location>
        <begin position="20"/>
        <end position="94"/>
    </location>
</feature>
<gene>
    <name evidence="2" type="ORF">THAOC_26302</name>
</gene>